<sequence length="53" mass="5939">MAFQEAKSRLLRVSVSPRTLLVDDMSSSGGQYISKVAARSRTMRKMVCITLYV</sequence>
<protein>
    <submittedName>
        <fullName evidence="1">Uncharacterized protein</fullName>
    </submittedName>
</protein>
<keyword evidence="2" id="KW-1185">Reference proteome</keyword>
<gene>
    <name evidence="1" type="ORF">G6011_07812</name>
</gene>
<accession>A0AAD4FAQ1</accession>
<dbReference type="AlphaFoldDB" id="A0AAD4FAQ1"/>
<name>A0AAD4FAQ1_9PLEO</name>
<organism evidence="1 2">
    <name type="scientific">Alternaria panax</name>
    <dbReference type="NCBI Taxonomy" id="48097"/>
    <lineage>
        <taxon>Eukaryota</taxon>
        <taxon>Fungi</taxon>
        <taxon>Dikarya</taxon>
        <taxon>Ascomycota</taxon>
        <taxon>Pezizomycotina</taxon>
        <taxon>Dothideomycetes</taxon>
        <taxon>Pleosporomycetidae</taxon>
        <taxon>Pleosporales</taxon>
        <taxon>Pleosporineae</taxon>
        <taxon>Pleosporaceae</taxon>
        <taxon>Alternaria</taxon>
        <taxon>Alternaria sect. Panax</taxon>
    </lineage>
</organism>
<reference evidence="1" key="1">
    <citation type="submission" date="2021-07" db="EMBL/GenBank/DDBJ databases">
        <title>Genome Resource of American Ginseng Black Spot Pathogen Alternaria panax.</title>
        <authorList>
            <person name="Qiu C."/>
            <person name="Wang W."/>
            <person name="Liu Z."/>
        </authorList>
    </citation>
    <scope>NUCLEOTIDE SEQUENCE</scope>
    <source>
        <strain evidence="1">BNCC115425</strain>
    </source>
</reference>
<dbReference type="Proteomes" id="UP001199106">
    <property type="component" value="Unassembled WGS sequence"/>
</dbReference>
<evidence type="ECO:0000313" key="2">
    <source>
        <dbReference type="Proteomes" id="UP001199106"/>
    </source>
</evidence>
<dbReference type="EMBL" id="JAANER010000011">
    <property type="protein sequence ID" value="KAG9185268.1"/>
    <property type="molecule type" value="Genomic_DNA"/>
</dbReference>
<proteinExistence type="predicted"/>
<comment type="caution">
    <text evidence="1">The sequence shown here is derived from an EMBL/GenBank/DDBJ whole genome shotgun (WGS) entry which is preliminary data.</text>
</comment>
<evidence type="ECO:0000313" key="1">
    <source>
        <dbReference type="EMBL" id="KAG9185268.1"/>
    </source>
</evidence>